<dbReference type="Pfam" id="PF00583">
    <property type="entry name" value="Acetyltransf_1"/>
    <property type="match status" value="1"/>
</dbReference>
<gene>
    <name evidence="4" type="ORF">HG543_49760</name>
</gene>
<dbReference type="PANTHER" id="PTHR43420">
    <property type="entry name" value="ACETYLTRANSFERASE"/>
    <property type="match status" value="1"/>
</dbReference>
<evidence type="ECO:0000256" key="1">
    <source>
        <dbReference type="ARBA" id="ARBA00022679"/>
    </source>
</evidence>
<keyword evidence="1 4" id="KW-0808">Transferase</keyword>
<dbReference type="InterPro" id="IPR000182">
    <property type="entry name" value="GNAT_dom"/>
</dbReference>
<evidence type="ECO:0000256" key="2">
    <source>
        <dbReference type="ARBA" id="ARBA00023315"/>
    </source>
</evidence>
<dbReference type="SUPFAM" id="SSF55729">
    <property type="entry name" value="Acyl-CoA N-acyltransferases (Nat)"/>
    <property type="match status" value="1"/>
</dbReference>
<name>A0A848M0I2_9BACT</name>
<reference evidence="4 5" key="1">
    <citation type="submission" date="2020-04" db="EMBL/GenBank/DDBJ databases">
        <title>Draft genome of Pyxidicoccus fallax type strain.</title>
        <authorList>
            <person name="Whitworth D.E."/>
        </authorList>
    </citation>
    <scope>NUCLEOTIDE SEQUENCE [LARGE SCALE GENOMIC DNA]</scope>
    <source>
        <strain evidence="4 5">DSM 14698</strain>
    </source>
</reference>
<feature type="domain" description="N-acetyltransferase" evidence="3">
    <location>
        <begin position="158"/>
        <end position="297"/>
    </location>
</feature>
<dbReference type="Gene3D" id="3.40.630.30">
    <property type="match status" value="1"/>
</dbReference>
<dbReference type="InterPro" id="IPR050680">
    <property type="entry name" value="YpeA/RimI_acetyltransf"/>
</dbReference>
<dbReference type="CDD" id="cd04301">
    <property type="entry name" value="NAT_SF"/>
    <property type="match status" value="1"/>
</dbReference>
<evidence type="ECO:0000259" key="3">
    <source>
        <dbReference type="PROSITE" id="PS51186"/>
    </source>
</evidence>
<organism evidence="4 5">
    <name type="scientific">Pyxidicoccus fallax</name>
    <dbReference type="NCBI Taxonomy" id="394095"/>
    <lineage>
        <taxon>Bacteria</taxon>
        <taxon>Pseudomonadati</taxon>
        <taxon>Myxococcota</taxon>
        <taxon>Myxococcia</taxon>
        <taxon>Myxococcales</taxon>
        <taxon>Cystobacterineae</taxon>
        <taxon>Myxococcaceae</taxon>
        <taxon>Pyxidicoccus</taxon>
    </lineage>
</organism>
<keyword evidence="2" id="KW-0012">Acyltransferase</keyword>
<dbReference type="GO" id="GO:0016747">
    <property type="term" value="F:acyltransferase activity, transferring groups other than amino-acyl groups"/>
    <property type="evidence" value="ECO:0007669"/>
    <property type="project" value="InterPro"/>
</dbReference>
<sequence>MPSSRFYAGEQDLRAMTRLVSEAHAAHGPQVECTVGDIDWRMYRNAFVRPEQNVRLWHDERGHLVGFAWGYVNGDVDLLIHPREHAATLMPQILEWAQAWFPTRGASGERPLHVWALESNTSMTRALEQQGWRRIEDCYLHLARPTADTGTAPLPPGYTVRNVRGPEETAARAEVHRRAFGTERVTTEVYQRVMGASHYRAHLDLVAEAPDGSLAALALCWLDPENGLGEFEPVATAPEHRRKGLAQALIQEGVRRMWKEGARTALVYAHAANPASVALYESAGFRVIDRNWGYVAP</sequence>
<evidence type="ECO:0000313" key="4">
    <source>
        <dbReference type="EMBL" id="NMO22894.1"/>
    </source>
</evidence>
<dbReference type="RefSeq" id="WP_169352014.1">
    <property type="nucleotide sequence ID" value="NZ_JABBJJ010000490.1"/>
</dbReference>
<proteinExistence type="predicted"/>
<dbReference type="EMBL" id="JABBJJ010000490">
    <property type="protein sequence ID" value="NMO22894.1"/>
    <property type="molecule type" value="Genomic_DNA"/>
</dbReference>
<dbReference type="InterPro" id="IPR016181">
    <property type="entry name" value="Acyl_CoA_acyltransferase"/>
</dbReference>
<evidence type="ECO:0000313" key="5">
    <source>
        <dbReference type="Proteomes" id="UP000518300"/>
    </source>
</evidence>
<dbReference type="PROSITE" id="PS51186">
    <property type="entry name" value="GNAT"/>
    <property type="match status" value="1"/>
</dbReference>
<dbReference type="Proteomes" id="UP000518300">
    <property type="component" value="Unassembled WGS sequence"/>
</dbReference>
<keyword evidence="5" id="KW-1185">Reference proteome</keyword>
<comment type="caution">
    <text evidence="4">The sequence shown here is derived from an EMBL/GenBank/DDBJ whole genome shotgun (WGS) entry which is preliminary data.</text>
</comment>
<protein>
    <submittedName>
        <fullName evidence="4">GNAT family N-acetyltransferase</fullName>
    </submittedName>
</protein>
<accession>A0A848M0I2</accession>
<dbReference type="AlphaFoldDB" id="A0A848M0I2"/>